<evidence type="ECO:0000313" key="2">
    <source>
        <dbReference type="EMBL" id="RPA64946.1"/>
    </source>
</evidence>
<dbReference type="AlphaFoldDB" id="A0A3N4GW66"/>
<accession>A0A3N4GW66</accession>
<dbReference type="Pfam" id="PF07110">
    <property type="entry name" value="EthD"/>
    <property type="match status" value="1"/>
</dbReference>
<dbReference type="InterPro" id="IPR009799">
    <property type="entry name" value="EthD_dom"/>
</dbReference>
<dbReference type="PANTHER" id="PTHR40260">
    <property type="entry name" value="BLR8190 PROTEIN"/>
    <property type="match status" value="1"/>
</dbReference>
<name>A0A3N4GW66_9ACTN</name>
<feature type="domain" description="EthD" evidence="1">
    <location>
        <begin position="13"/>
        <end position="88"/>
    </location>
</feature>
<dbReference type="Proteomes" id="UP000267536">
    <property type="component" value="Unassembled WGS sequence"/>
</dbReference>
<evidence type="ECO:0000259" key="1">
    <source>
        <dbReference type="Pfam" id="PF07110"/>
    </source>
</evidence>
<dbReference type="GO" id="GO:0016491">
    <property type="term" value="F:oxidoreductase activity"/>
    <property type="evidence" value="ECO:0007669"/>
    <property type="project" value="InterPro"/>
</dbReference>
<evidence type="ECO:0000313" key="3">
    <source>
        <dbReference type="Proteomes" id="UP000267536"/>
    </source>
</evidence>
<dbReference type="EMBL" id="RKMH01000004">
    <property type="protein sequence ID" value="RPA64946.1"/>
    <property type="molecule type" value="Genomic_DNA"/>
</dbReference>
<protein>
    <submittedName>
        <fullName evidence="2">EthD family reductase</fullName>
    </submittedName>
</protein>
<dbReference type="NCBIfam" id="TIGR02118">
    <property type="entry name" value="EthD family reductase"/>
    <property type="match status" value="1"/>
</dbReference>
<organism evidence="2 3">
    <name type="scientific">Gordonia oryzae</name>
    <dbReference type="NCBI Taxonomy" id="2487349"/>
    <lineage>
        <taxon>Bacteria</taxon>
        <taxon>Bacillati</taxon>
        <taxon>Actinomycetota</taxon>
        <taxon>Actinomycetes</taxon>
        <taxon>Mycobacteriales</taxon>
        <taxon>Gordoniaceae</taxon>
        <taxon>Gordonia</taxon>
    </lineage>
</organism>
<dbReference type="PANTHER" id="PTHR40260:SF2">
    <property type="entry name" value="BLR8190 PROTEIN"/>
    <property type="match status" value="1"/>
</dbReference>
<sequence>MYVITVIYHHPDDPAAFDEYYASTHRPLAEAINGLTALSVSRCESLDESPPAEYAIARLIFETKDVALAALSSPEGQAAAGDVANFATGGATMLFGEAPA</sequence>
<reference evidence="2 3" key="1">
    <citation type="submission" date="2018-11" db="EMBL/GenBank/DDBJ databases">
        <title>Draft genome sequence of Gordonia sp. RS15-1S isolated from rice stems.</title>
        <authorList>
            <person name="Muangham S."/>
        </authorList>
    </citation>
    <scope>NUCLEOTIDE SEQUENCE [LARGE SCALE GENOMIC DNA]</scope>
    <source>
        <strain evidence="2 3">RS15-1S</strain>
    </source>
</reference>
<dbReference type="InterPro" id="IPR011008">
    <property type="entry name" value="Dimeric_a/b-barrel"/>
</dbReference>
<dbReference type="RefSeq" id="WP_123927578.1">
    <property type="nucleotide sequence ID" value="NZ_JBPSDP010000004.1"/>
</dbReference>
<proteinExistence type="predicted"/>
<gene>
    <name evidence="2" type="ORF">EF294_07020</name>
</gene>
<keyword evidence="3" id="KW-1185">Reference proteome</keyword>
<comment type="caution">
    <text evidence="2">The sequence shown here is derived from an EMBL/GenBank/DDBJ whole genome shotgun (WGS) entry which is preliminary data.</text>
</comment>
<dbReference type="Gene3D" id="3.30.70.100">
    <property type="match status" value="1"/>
</dbReference>
<dbReference type="SUPFAM" id="SSF54909">
    <property type="entry name" value="Dimeric alpha+beta barrel"/>
    <property type="match status" value="1"/>
</dbReference>
<dbReference type="OrthoDB" id="5294870at2"/>